<dbReference type="Proteomes" id="UP001221838">
    <property type="component" value="Unassembled WGS sequence"/>
</dbReference>
<dbReference type="InterPro" id="IPR052913">
    <property type="entry name" value="Glycopeptide_resist_protein"/>
</dbReference>
<evidence type="ECO:0000313" key="1">
    <source>
        <dbReference type="EMBL" id="MDC0711521.1"/>
    </source>
</evidence>
<evidence type="ECO:0000313" key="2">
    <source>
        <dbReference type="Proteomes" id="UP001221838"/>
    </source>
</evidence>
<gene>
    <name evidence="1" type="ORF">POL68_23830</name>
</gene>
<sequence>MAPRLVTLSQSSLLWRRSKQLALQANRLAAWAATPERWPRPLLAPARGIGALRASLRVDLARTDPEADPLLEAGKRHNVQLAAPAFEGLLLTPERPLSFWRTLGRLTERAGYRHGLSLSGGCLTPSVGGGICLLANALFELAARQGWHILERHGHTMEAVPPPEGALWGLDATVFWPYVDVVVAPREGPVRLGARVQEGALRLTVHAEGPPRTRARLWSEDDALLETPEGTLRTNRIRRRVEDVRTGAVLEERVIAENRRRLLSPEARQRTCLTCGESECHARVEVPGAEARAS</sequence>
<reference evidence="1 2" key="1">
    <citation type="submission" date="2022-11" db="EMBL/GenBank/DDBJ databases">
        <title>Minimal conservation of predation-associated metabolite biosynthetic gene clusters underscores biosynthetic potential of Myxococcota including descriptions for ten novel species: Archangium lansinium sp. nov., Myxococcus landrumus sp. nov., Nannocystis bai.</title>
        <authorList>
            <person name="Ahearne A."/>
            <person name="Stevens C."/>
            <person name="Dowd S."/>
        </authorList>
    </citation>
    <scope>NUCLEOTIDE SEQUENCE [LARGE SCALE GENOMIC DNA]</scope>
    <source>
        <strain evidence="1 2">NCWAL01</strain>
    </source>
</reference>
<dbReference type="PANTHER" id="PTHR35788">
    <property type="entry name" value="EXPORTED PROTEIN-RELATED"/>
    <property type="match status" value="1"/>
</dbReference>
<proteinExistence type="predicted"/>
<name>A0ABT5DD08_9BACT</name>
<dbReference type="Pfam" id="PF04294">
    <property type="entry name" value="VanW"/>
    <property type="match status" value="1"/>
</dbReference>
<organism evidence="1 2">
    <name type="scientific">Stigmatella ashevillensis</name>
    <dbReference type="NCBI Taxonomy" id="2995309"/>
    <lineage>
        <taxon>Bacteria</taxon>
        <taxon>Pseudomonadati</taxon>
        <taxon>Myxococcota</taxon>
        <taxon>Myxococcia</taxon>
        <taxon>Myxococcales</taxon>
        <taxon>Cystobacterineae</taxon>
        <taxon>Archangiaceae</taxon>
        <taxon>Stigmatella</taxon>
    </lineage>
</organism>
<dbReference type="InterPro" id="IPR007391">
    <property type="entry name" value="Vancomycin_resist_VanW"/>
</dbReference>
<dbReference type="RefSeq" id="WP_272141482.1">
    <property type="nucleotide sequence ID" value="NZ_JAQNDM010000002.1"/>
</dbReference>
<dbReference type="EMBL" id="JAQNDM010000002">
    <property type="protein sequence ID" value="MDC0711521.1"/>
    <property type="molecule type" value="Genomic_DNA"/>
</dbReference>
<accession>A0ABT5DD08</accession>
<keyword evidence="2" id="KW-1185">Reference proteome</keyword>
<dbReference type="PANTHER" id="PTHR35788:SF1">
    <property type="entry name" value="EXPORTED PROTEIN"/>
    <property type="match status" value="1"/>
</dbReference>
<protein>
    <submittedName>
        <fullName evidence="1">VanW family protein</fullName>
    </submittedName>
</protein>
<comment type="caution">
    <text evidence="1">The sequence shown here is derived from an EMBL/GenBank/DDBJ whole genome shotgun (WGS) entry which is preliminary data.</text>
</comment>